<dbReference type="Proteomes" id="UP000799764">
    <property type="component" value="Unassembled WGS sequence"/>
</dbReference>
<dbReference type="EMBL" id="MU001501">
    <property type="protein sequence ID" value="KAF2444149.1"/>
    <property type="molecule type" value="Genomic_DNA"/>
</dbReference>
<proteinExistence type="predicted"/>
<dbReference type="AlphaFoldDB" id="A0A9P4PJM9"/>
<name>A0A9P4PJM9_9PLEO</name>
<evidence type="ECO:0000256" key="1">
    <source>
        <dbReference type="SAM" id="MobiDB-lite"/>
    </source>
</evidence>
<feature type="compositionally biased region" description="Polar residues" evidence="1">
    <location>
        <begin position="1"/>
        <end position="27"/>
    </location>
</feature>
<keyword evidence="2" id="KW-0472">Membrane</keyword>
<gene>
    <name evidence="3" type="ORF">P171DRAFT_473319</name>
</gene>
<protein>
    <submittedName>
        <fullName evidence="3">Uncharacterized protein</fullName>
    </submittedName>
</protein>
<accession>A0A9P4PJM9</accession>
<reference evidence="3" key="1">
    <citation type="journal article" date="2020" name="Stud. Mycol.">
        <title>101 Dothideomycetes genomes: a test case for predicting lifestyles and emergence of pathogens.</title>
        <authorList>
            <person name="Haridas S."/>
            <person name="Albert R."/>
            <person name="Binder M."/>
            <person name="Bloem J."/>
            <person name="Labutti K."/>
            <person name="Salamov A."/>
            <person name="Andreopoulos B."/>
            <person name="Baker S."/>
            <person name="Barry K."/>
            <person name="Bills G."/>
            <person name="Bluhm B."/>
            <person name="Cannon C."/>
            <person name="Castanera R."/>
            <person name="Culley D."/>
            <person name="Daum C."/>
            <person name="Ezra D."/>
            <person name="Gonzalez J."/>
            <person name="Henrissat B."/>
            <person name="Kuo A."/>
            <person name="Liang C."/>
            <person name="Lipzen A."/>
            <person name="Lutzoni F."/>
            <person name="Magnuson J."/>
            <person name="Mondo S."/>
            <person name="Nolan M."/>
            <person name="Ohm R."/>
            <person name="Pangilinan J."/>
            <person name="Park H.-J."/>
            <person name="Ramirez L."/>
            <person name="Alfaro M."/>
            <person name="Sun H."/>
            <person name="Tritt A."/>
            <person name="Yoshinaga Y."/>
            <person name="Zwiers L.-H."/>
            <person name="Turgeon B."/>
            <person name="Goodwin S."/>
            <person name="Spatafora J."/>
            <person name="Crous P."/>
            <person name="Grigoriev I."/>
        </authorList>
    </citation>
    <scope>NUCLEOTIDE SEQUENCE</scope>
    <source>
        <strain evidence="3">CBS 690.94</strain>
    </source>
</reference>
<comment type="caution">
    <text evidence="3">The sequence shown here is derived from an EMBL/GenBank/DDBJ whole genome shotgun (WGS) entry which is preliminary data.</text>
</comment>
<evidence type="ECO:0000313" key="3">
    <source>
        <dbReference type="EMBL" id="KAF2444149.1"/>
    </source>
</evidence>
<keyword evidence="2" id="KW-1133">Transmembrane helix</keyword>
<organism evidence="3 4">
    <name type="scientific">Karstenula rhodostoma CBS 690.94</name>
    <dbReference type="NCBI Taxonomy" id="1392251"/>
    <lineage>
        <taxon>Eukaryota</taxon>
        <taxon>Fungi</taxon>
        <taxon>Dikarya</taxon>
        <taxon>Ascomycota</taxon>
        <taxon>Pezizomycotina</taxon>
        <taxon>Dothideomycetes</taxon>
        <taxon>Pleosporomycetidae</taxon>
        <taxon>Pleosporales</taxon>
        <taxon>Massarineae</taxon>
        <taxon>Didymosphaeriaceae</taxon>
        <taxon>Karstenula</taxon>
    </lineage>
</organism>
<feature type="region of interest" description="Disordered" evidence="1">
    <location>
        <begin position="1"/>
        <end position="58"/>
    </location>
</feature>
<keyword evidence="2" id="KW-0812">Transmembrane</keyword>
<keyword evidence="4" id="KW-1185">Reference proteome</keyword>
<evidence type="ECO:0000313" key="4">
    <source>
        <dbReference type="Proteomes" id="UP000799764"/>
    </source>
</evidence>
<feature type="transmembrane region" description="Helical" evidence="2">
    <location>
        <begin position="160"/>
        <end position="178"/>
    </location>
</feature>
<sequence length="279" mass="31470">MFRQRPPTNRSSTVIPSPKQYWSSVPNISAHRKHSIPSPDTPDTPASPLRQRSPTFKTAPTSTYYLRREIQELAERCNVLAKAAEDACYLFQNDVMALQGLLDRRFDAVDRAVATLDGRFGRLAGLAGRVTGADQSIGRIGDRPRATADRRRKQERLERIVFALLLFNLVLLVLLMKWTCSYTISRYFVVKYHSETVESRGPLPTHSIGSFVAFLRGPTNGRINPDMDMMSRRSDGDDGVRIAISGVSKHSICCALYIVCHEAYLIAKHVLTWRLCQDM</sequence>
<evidence type="ECO:0000256" key="2">
    <source>
        <dbReference type="SAM" id="Phobius"/>
    </source>
</evidence>
<feature type="compositionally biased region" description="Low complexity" evidence="1">
    <location>
        <begin position="37"/>
        <end position="48"/>
    </location>
</feature>